<dbReference type="GO" id="GO:0016787">
    <property type="term" value="F:hydrolase activity"/>
    <property type="evidence" value="ECO:0007669"/>
    <property type="project" value="InterPro"/>
</dbReference>
<accession>A0A5C6D8P7</accession>
<protein>
    <recommendedName>
        <fullName evidence="2">3-keto-alpha-glucoside-1,2-lyase/3-keto-2-hydroxy-glucal hydratase domain-containing protein</fullName>
    </recommendedName>
</protein>
<evidence type="ECO:0000256" key="1">
    <source>
        <dbReference type="SAM" id="SignalP"/>
    </source>
</evidence>
<sequence precursor="true">MRPFNLEYSTLNPFSFFTSSLFTSGCLASALCFVHPTLATAKDASGSVPPTLGLAPPPGATVLFDGSNFDAWKPFSFQWINPNDDQKEIQWKLVDGEAMQIAFEVEGKRRKQFLCTKEKFGDYRLHLEFQLPKEGDGNSGVFFGPLYELQLLNRLEKESPGLGDCGAIYQIRIPDVNAALPRGEWQTIDLEYQAAQIGANGFMTEKGAARVTVRLNGTLIHDDFKLALRRNKYAAFPEEPLSPIVLQEHGSPVKFRNIWIVNQSPSKEAAPNMSTLSTSEEPLLK</sequence>
<evidence type="ECO:0000313" key="4">
    <source>
        <dbReference type="Proteomes" id="UP000319143"/>
    </source>
</evidence>
<feature type="signal peptide" evidence="1">
    <location>
        <begin position="1"/>
        <end position="41"/>
    </location>
</feature>
<dbReference type="PANTHER" id="PTHR33546">
    <property type="entry name" value="LARGE, MULTIFUNCTIONAL SECRETED PROTEIN-RELATED"/>
    <property type="match status" value="1"/>
</dbReference>
<reference evidence="3 4" key="1">
    <citation type="submission" date="2019-02" db="EMBL/GenBank/DDBJ databases">
        <title>Deep-cultivation of Planctomycetes and their phenomic and genomic characterization uncovers novel biology.</title>
        <authorList>
            <person name="Wiegand S."/>
            <person name="Jogler M."/>
            <person name="Boedeker C."/>
            <person name="Pinto D."/>
            <person name="Vollmers J."/>
            <person name="Rivas-Marin E."/>
            <person name="Kohn T."/>
            <person name="Peeters S.H."/>
            <person name="Heuer A."/>
            <person name="Rast P."/>
            <person name="Oberbeckmann S."/>
            <person name="Bunk B."/>
            <person name="Jeske O."/>
            <person name="Meyerdierks A."/>
            <person name="Storesund J.E."/>
            <person name="Kallscheuer N."/>
            <person name="Luecker S."/>
            <person name="Lage O.M."/>
            <person name="Pohl T."/>
            <person name="Merkel B.J."/>
            <person name="Hornburger P."/>
            <person name="Mueller R.-W."/>
            <person name="Bruemmer F."/>
            <person name="Labrenz M."/>
            <person name="Spormann A.M."/>
            <person name="Op Den Camp H."/>
            <person name="Overmann J."/>
            <person name="Amann R."/>
            <person name="Jetten M.S.M."/>
            <person name="Mascher T."/>
            <person name="Medema M.H."/>
            <person name="Devos D.P."/>
            <person name="Kaster A.-K."/>
            <person name="Ovreas L."/>
            <person name="Rohde M."/>
            <person name="Galperin M.Y."/>
            <person name="Jogler C."/>
        </authorList>
    </citation>
    <scope>NUCLEOTIDE SEQUENCE [LARGE SCALE GENOMIC DNA]</scope>
    <source>
        <strain evidence="3 4">Poly41</strain>
    </source>
</reference>
<dbReference type="PROSITE" id="PS51257">
    <property type="entry name" value="PROKAR_LIPOPROTEIN"/>
    <property type="match status" value="1"/>
</dbReference>
<evidence type="ECO:0000259" key="2">
    <source>
        <dbReference type="Pfam" id="PF06439"/>
    </source>
</evidence>
<name>A0A5C6D8P7_9BACT</name>
<keyword evidence="4" id="KW-1185">Reference proteome</keyword>
<dbReference type="InterPro" id="IPR010496">
    <property type="entry name" value="AL/BT2_dom"/>
</dbReference>
<dbReference type="PANTHER" id="PTHR33546:SF1">
    <property type="entry name" value="LARGE, MULTIFUNCTIONAL SECRETED PROTEIN"/>
    <property type="match status" value="1"/>
</dbReference>
<dbReference type="Pfam" id="PF06439">
    <property type="entry name" value="3keto-disac_hyd"/>
    <property type="match status" value="1"/>
</dbReference>
<keyword evidence="1" id="KW-0732">Signal</keyword>
<evidence type="ECO:0000313" key="3">
    <source>
        <dbReference type="EMBL" id="TWU32495.1"/>
    </source>
</evidence>
<feature type="domain" description="3-keto-alpha-glucoside-1,2-lyase/3-keto-2-hydroxy-glucal hydratase" evidence="2">
    <location>
        <begin position="59"/>
        <end position="260"/>
    </location>
</feature>
<proteinExistence type="predicted"/>
<feature type="chain" id="PRO_5023150090" description="3-keto-alpha-glucoside-1,2-lyase/3-keto-2-hydroxy-glucal hydratase domain-containing protein" evidence="1">
    <location>
        <begin position="42"/>
        <end position="285"/>
    </location>
</feature>
<dbReference type="Gene3D" id="2.60.120.560">
    <property type="entry name" value="Exo-inulinase, domain 1"/>
    <property type="match status" value="1"/>
</dbReference>
<comment type="caution">
    <text evidence="3">The sequence shown here is derived from an EMBL/GenBank/DDBJ whole genome shotgun (WGS) entry which is preliminary data.</text>
</comment>
<dbReference type="Proteomes" id="UP000319143">
    <property type="component" value="Unassembled WGS sequence"/>
</dbReference>
<organism evidence="3 4">
    <name type="scientific">Novipirellula artificiosorum</name>
    <dbReference type="NCBI Taxonomy" id="2528016"/>
    <lineage>
        <taxon>Bacteria</taxon>
        <taxon>Pseudomonadati</taxon>
        <taxon>Planctomycetota</taxon>
        <taxon>Planctomycetia</taxon>
        <taxon>Pirellulales</taxon>
        <taxon>Pirellulaceae</taxon>
        <taxon>Novipirellula</taxon>
    </lineage>
</organism>
<gene>
    <name evidence="3" type="ORF">Poly41_54730</name>
</gene>
<dbReference type="AlphaFoldDB" id="A0A5C6D8P7"/>
<dbReference type="EMBL" id="SJPV01000012">
    <property type="protein sequence ID" value="TWU32495.1"/>
    <property type="molecule type" value="Genomic_DNA"/>
</dbReference>